<sequence length="1313" mass="148285">MYHIIHEQSDSEDSNPVTTNQRALKFYQQKSQLNRFPYSSQSTPRRRYQHDGAKSTRSSSTASENKISFNEDEYTRITTPRQDVLFKKGYLNKPKNYQTQTSTGTSTTSTGNSTGNGTPDYQSTDLEYESQFVFPNGFLDQNGIYYINGYEGYPLMLYNPPTYYHECSNYKSKRYSTGSLTESMSPNNEEATSQDLSGGETNNVSDHSSGHPQNGTMVCQNGYYTNGVDHANDVMNGQNPPRIKKRRRRKTSKTHTAQNSTECSEDETDSCSEEEPTKVETTPLENGCDLPDERTAKYTDPQIVHHENGTEVPPPQQTAAFDESNPPKFHLKPDAEEFVPRAYRPSEIPVQFIKVSPNFVPIPIVPFNGHPAFIPPGIPINFPPPPPNFMGFVPHAPPRQEEVLDATEKPITNDLPTEATDCDNVNTAKDETLDAPSSNKTIDIATIVSKLEEAVKEQEQEEQKASTNNSEISSSPKRKTFRQNQRYKSNTTYRRSYYNNAQSSPHRQTCPQNNDTNSSSHQEETTSNSVQKPLDLVSKQQPVQQADICSNIIHDQNETRSSESQQVPVAGQNHENSSDNPQIETRLDIPQKQAYTQEDGIHPRSPQKQYAHQNGDTKATLAVTESSYRPQRKTYPKNGYANTQLSHREVRSASLQKQQFLQNGTHSSPQRQHFHRSEDTVQNPQHTARYPKQTEHIQQNGETAPQKHELHGNSDPLERVNNSRPNDAIKGVRDSPEKFKKSWRPYQNGTSTKWHSNKTAKQEYSRNNTTKNYSETVKHANQKHIKQQNDEKQQKTTTSMTNSPSKSNTSPSTPTHQTNQWIPVSSRKKRKTKAVEELEDSSIEVEVEESQNDLFESYDITELVDVIPPSKDEDASSPETPHEKVEEIISTLAQSQTSMTETSALPEIKSVTEIETVMIAQLELTSEISRVEEDAITPNEVEENAMSKLKQKKKGSQKPLTKRVIITDIDMSDKFEEIKTPVKKIVTKIEKPAKKIPVTEVKPETKPEPEKTAASDTTAEDEEKKKGKKKKRKQQQGSKPTTTSQDESYDFLLDPSLEVVSEDKTNDEISQELDRIIQKGMYSSLEEKVKSLNIADDCGDFFKSVFSTITSSEKNGGSELFQKPSKTSMVSPIGSVSADMSLDDKQTNPMSDLDPAVQDGFFVTNEGDGDEKTLYPITEAVKEWMCRTRETTPDVEILKSPGTIRREFQVDEDSDTITKSISEELEEEEITIYSAERSSEDLLEYWDDELKEESGGESAIVTGDDAEVEVYESKYGQNEDFKNIQKEVREKTLREGVRRDGDLPHRAVCCSVM</sequence>
<feature type="region of interest" description="Disordered" evidence="1">
    <location>
        <begin position="598"/>
        <end position="618"/>
    </location>
</feature>
<feature type="region of interest" description="Disordered" evidence="1">
    <location>
        <begin position="1113"/>
        <end position="1156"/>
    </location>
</feature>
<feature type="compositionally biased region" description="Basic and acidic residues" evidence="1">
    <location>
        <begin position="730"/>
        <end position="740"/>
    </location>
</feature>
<reference evidence="2 3" key="1">
    <citation type="submission" date="2019-01" db="EMBL/GenBank/DDBJ databases">
        <authorList>
            <person name="Sayadi A."/>
        </authorList>
    </citation>
    <scope>NUCLEOTIDE SEQUENCE [LARGE SCALE GENOMIC DNA]</scope>
</reference>
<feature type="region of interest" description="Disordered" evidence="1">
    <location>
        <begin position="998"/>
        <end position="1055"/>
    </location>
</feature>
<keyword evidence="3" id="KW-1185">Reference proteome</keyword>
<feature type="compositionally biased region" description="Basic and acidic residues" evidence="1">
    <location>
        <begin position="455"/>
        <end position="464"/>
    </location>
</feature>
<feature type="region of interest" description="Disordered" evidence="1">
    <location>
        <begin position="455"/>
        <end position="532"/>
    </location>
</feature>
<feature type="compositionally biased region" description="Basic residues" evidence="1">
    <location>
        <begin position="242"/>
        <end position="253"/>
    </location>
</feature>
<dbReference type="EMBL" id="CAACVG010005034">
    <property type="protein sequence ID" value="VEN38870.1"/>
    <property type="molecule type" value="Genomic_DNA"/>
</dbReference>
<dbReference type="Proteomes" id="UP000410492">
    <property type="component" value="Unassembled WGS sequence"/>
</dbReference>
<feature type="compositionally biased region" description="Polar residues" evidence="1">
    <location>
        <begin position="606"/>
        <end position="618"/>
    </location>
</feature>
<feature type="region of interest" description="Disordered" evidence="1">
    <location>
        <begin position="26"/>
        <end position="67"/>
    </location>
</feature>
<feature type="compositionally biased region" description="Polar residues" evidence="1">
    <location>
        <begin position="482"/>
        <end position="531"/>
    </location>
</feature>
<feature type="compositionally biased region" description="Polar residues" evidence="1">
    <location>
        <begin position="55"/>
        <end position="67"/>
    </location>
</feature>
<organism evidence="2 3">
    <name type="scientific">Callosobruchus maculatus</name>
    <name type="common">Southern cowpea weevil</name>
    <name type="synonym">Pulse bruchid</name>
    <dbReference type="NCBI Taxonomy" id="64391"/>
    <lineage>
        <taxon>Eukaryota</taxon>
        <taxon>Metazoa</taxon>
        <taxon>Ecdysozoa</taxon>
        <taxon>Arthropoda</taxon>
        <taxon>Hexapoda</taxon>
        <taxon>Insecta</taxon>
        <taxon>Pterygota</taxon>
        <taxon>Neoptera</taxon>
        <taxon>Endopterygota</taxon>
        <taxon>Coleoptera</taxon>
        <taxon>Polyphaga</taxon>
        <taxon>Cucujiformia</taxon>
        <taxon>Chrysomeloidea</taxon>
        <taxon>Chrysomelidae</taxon>
        <taxon>Bruchinae</taxon>
        <taxon>Bruchini</taxon>
        <taxon>Callosobruchus</taxon>
    </lineage>
</organism>
<proteinExistence type="predicted"/>
<feature type="compositionally biased region" description="Low complexity" evidence="1">
    <location>
        <begin position="795"/>
        <end position="815"/>
    </location>
</feature>
<evidence type="ECO:0000313" key="3">
    <source>
        <dbReference type="Proteomes" id="UP000410492"/>
    </source>
</evidence>
<feature type="compositionally biased region" description="Low complexity" evidence="1">
    <location>
        <begin position="98"/>
        <end position="118"/>
    </location>
</feature>
<feature type="region of interest" description="Disordered" evidence="1">
    <location>
        <begin position="177"/>
        <end position="215"/>
    </location>
</feature>
<gene>
    <name evidence="2" type="ORF">CALMAC_LOCUS3616</name>
</gene>
<dbReference type="OrthoDB" id="8197936at2759"/>
<feature type="compositionally biased region" description="Polar residues" evidence="1">
    <location>
        <begin position="562"/>
        <end position="583"/>
    </location>
</feature>
<evidence type="ECO:0000313" key="2">
    <source>
        <dbReference type="EMBL" id="VEN38870.1"/>
    </source>
</evidence>
<feature type="region of interest" description="Disordered" evidence="1">
    <location>
        <begin position="95"/>
        <end position="123"/>
    </location>
</feature>
<feature type="compositionally biased region" description="Polar residues" evidence="1">
    <location>
        <begin position="466"/>
        <end position="475"/>
    </location>
</feature>
<protein>
    <submittedName>
        <fullName evidence="2">Uncharacterized protein</fullName>
    </submittedName>
</protein>
<feature type="region of interest" description="Disordered" evidence="1">
    <location>
        <begin position="663"/>
        <end position="833"/>
    </location>
</feature>
<feature type="compositionally biased region" description="Polar residues" evidence="1">
    <location>
        <begin position="745"/>
        <end position="759"/>
    </location>
</feature>
<feature type="compositionally biased region" description="Acidic residues" evidence="1">
    <location>
        <begin position="263"/>
        <end position="274"/>
    </location>
</feature>
<feature type="region of interest" description="Disordered" evidence="1">
    <location>
        <begin position="557"/>
        <end position="583"/>
    </location>
</feature>
<feature type="compositionally biased region" description="Polar residues" evidence="1">
    <location>
        <begin position="26"/>
        <end position="43"/>
    </location>
</feature>
<evidence type="ECO:0000256" key="1">
    <source>
        <dbReference type="SAM" id="MobiDB-lite"/>
    </source>
</evidence>
<feature type="compositionally biased region" description="Basic and acidic residues" evidence="1">
    <location>
        <begin position="1001"/>
        <end position="1013"/>
    </location>
</feature>
<name>A0A653BTN5_CALMS</name>
<accession>A0A653BTN5</accession>
<feature type="compositionally biased region" description="Polar residues" evidence="1">
    <location>
        <begin position="765"/>
        <end position="775"/>
    </location>
</feature>
<feature type="region of interest" description="Disordered" evidence="1">
    <location>
        <begin position="230"/>
        <end position="291"/>
    </location>
</feature>
<feature type="compositionally biased region" description="Basic and acidic residues" evidence="1">
    <location>
        <begin position="705"/>
        <end position="718"/>
    </location>
</feature>